<keyword evidence="7" id="KW-1185">Reference proteome</keyword>
<dbReference type="Proteomes" id="UP000236509">
    <property type="component" value="Unassembled WGS sequence"/>
</dbReference>
<dbReference type="PROSITE" id="PS51257">
    <property type="entry name" value="PROKAR_LIPOPROTEIN"/>
    <property type="match status" value="1"/>
</dbReference>
<sequence>MKKLSTLLLASTLLIAACGNDDSKKDDSKASKKDDGIKAELKQATKAYDKYTDEQLNEFLKGTEQFVKAIENNDMAQAKSLYPKVRMYYERSEPVAEAFGDLDPKIDARLADMKEEKKEKEWSGYHKIEKDLYEDNKIDDKTKKDAQQLLKDAKELHAKADTLDITPKLMLQGSVDLLNEVATSKITGEEEVYSHTDLYDFKANVEGAQKIYDLFKPILEKKDKKLSDDIQTNFDKVNQLLDKYKDKNGGYESFEKVSKKDRKAFADAVNALGEPLSKMAVITE</sequence>
<dbReference type="NCBIfam" id="NF041757">
    <property type="entry name" value="EfeO"/>
    <property type="match status" value="1"/>
</dbReference>
<proteinExistence type="inferred from homology"/>
<dbReference type="InterPro" id="IPR034981">
    <property type="entry name" value="Imelysin-like_EfeO/Algp7"/>
</dbReference>
<keyword evidence="6" id="KW-0449">Lipoprotein</keyword>
<dbReference type="GO" id="GO:0030313">
    <property type="term" value="C:cell envelope"/>
    <property type="evidence" value="ECO:0007669"/>
    <property type="project" value="UniProtKB-SubCell"/>
</dbReference>
<comment type="caution">
    <text evidence="6">The sequence shown here is derived from an EMBL/GenBank/DDBJ whole genome shotgun (WGS) entry which is preliminary data.</text>
</comment>
<dbReference type="Gene3D" id="1.20.1420.20">
    <property type="entry name" value="M75 peptidase, HXXE motif"/>
    <property type="match status" value="1"/>
</dbReference>
<dbReference type="RefSeq" id="WP_031787400.1">
    <property type="nucleotide sequence ID" value="NZ_AP018562.1"/>
</dbReference>
<dbReference type="PANTHER" id="PTHR39192">
    <property type="entry name" value="IRON UPTAKE SYSTEM COMPONENT EFEO"/>
    <property type="match status" value="1"/>
</dbReference>
<feature type="domain" description="Imelysin-like" evidence="5">
    <location>
        <begin position="44"/>
        <end position="278"/>
    </location>
</feature>
<comment type="subcellular location">
    <subcellularLocation>
        <location evidence="1">Cell envelope</location>
    </subcellularLocation>
</comment>
<dbReference type="InterPro" id="IPR053377">
    <property type="entry name" value="Iron_uptake_EfeM/EfeO"/>
</dbReference>
<protein>
    <recommendedName>
        <fullName evidence="3">Efem/EfeO family lipoprotein</fullName>
    </recommendedName>
</protein>
<evidence type="ECO:0000256" key="1">
    <source>
        <dbReference type="ARBA" id="ARBA00004196"/>
    </source>
</evidence>
<reference evidence="6 7" key="1">
    <citation type="submission" date="2015-04" db="EMBL/GenBank/DDBJ databases">
        <authorList>
            <person name="Cao L."/>
            <person name="Gao C.H."/>
        </authorList>
    </citation>
    <scope>NUCLEOTIDE SEQUENCE [LARGE SCALE GENOMIC DNA]</scope>
    <source>
        <strain evidence="6 7">SH3</strain>
    </source>
</reference>
<evidence type="ECO:0000313" key="7">
    <source>
        <dbReference type="Proteomes" id="UP000236509"/>
    </source>
</evidence>
<accession>A0A7U7JSN7</accession>
<comment type="similarity">
    <text evidence="2">Belongs to the EfeM/EfeO family.</text>
</comment>
<evidence type="ECO:0000256" key="4">
    <source>
        <dbReference type="ARBA" id="ARBA00022729"/>
    </source>
</evidence>
<dbReference type="EMBL" id="CVOU01000015">
    <property type="protein sequence ID" value="CRI21207.1"/>
    <property type="molecule type" value="Genomic_DNA"/>
</dbReference>
<evidence type="ECO:0000313" key="6">
    <source>
        <dbReference type="EMBL" id="CRI21207.1"/>
    </source>
</evidence>
<dbReference type="InterPro" id="IPR038352">
    <property type="entry name" value="Imelysin_sf"/>
</dbReference>
<dbReference type="InterPro" id="IPR050894">
    <property type="entry name" value="EfeM/EfeO_iron_uptake"/>
</dbReference>
<dbReference type="InterPro" id="IPR018976">
    <property type="entry name" value="Imelysin-like"/>
</dbReference>
<evidence type="ECO:0000256" key="2">
    <source>
        <dbReference type="ARBA" id="ARBA00005989"/>
    </source>
</evidence>
<dbReference type="Pfam" id="PF09375">
    <property type="entry name" value="Peptidase_M75"/>
    <property type="match status" value="1"/>
</dbReference>
<evidence type="ECO:0000256" key="3">
    <source>
        <dbReference type="ARBA" id="ARBA00019991"/>
    </source>
</evidence>
<keyword evidence="4" id="KW-0732">Signal</keyword>
<dbReference type="PANTHER" id="PTHR39192:SF1">
    <property type="entry name" value="IRON UPTAKE SYSTEM COMPONENT EFEO"/>
    <property type="match status" value="1"/>
</dbReference>
<dbReference type="AlphaFoldDB" id="A0A7U7JSN7"/>
<organism evidence="6 7">
    <name type="scientific">Staphylococcus argenteus</name>
    <dbReference type="NCBI Taxonomy" id="985002"/>
    <lineage>
        <taxon>Bacteria</taxon>
        <taxon>Bacillati</taxon>
        <taxon>Bacillota</taxon>
        <taxon>Bacilli</taxon>
        <taxon>Bacillales</taxon>
        <taxon>Staphylococcaceae</taxon>
        <taxon>Staphylococcus</taxon>
    </lineage>
</organism>
<name>A0A7U7JSN7_9STAP</name>
<gene>
    <name evidence="6" type="ORF">BN1326_30211</name>
</gene>
<dbReference type="CDD" id="cd14656">
    <property type="entry name" value="Imelysin-like_EfeO"/>
    <property type="match status" value="1"/>
</dbReference>
<evidence type="ECO:0000259" key="5">
    <source>
        <dbReference type="Pfam" id="PF09375"/>
    </source>
</evidence>